<evidence type="ECO:0000313" key="8">
    <source>
        <dbReference type="Proteomes" id="UP000829069"/>
    </source>
</evidence>
<reference evidence="7 8" key="1">
    <citation type="submission" date="2022-03" db="EMBL/GenBank/DDBJ databases">
        <title>Isotopic signatures of nitrous oxide derived from detoxification processes.</title>
        <authorList>
            <person name="Behrendt U."/>
            <person name="Buchen C."/>
            <person name="Well R."/>
            <person name="Ulrich A."/>
            <person name="Rohe L."/>
            <person name="Kolb S."/>
            <person name="Schloter M."/>
            <person name="Horn M.A."/>
            <person name="Augustin J."/>
        </authorList>
    </citation>
    <scope>NUCLEOTIDE SEQUENCE [LARGE SCALE GENOMIC DNA]</scope>
    <source>
        <strain evidence="7 8">S4-C24</strain>
    </source>
</reference>
<sequence>MPSTSHRHPSSQLRHSAAAVLAAVVLLLGTGCSVIAPEQAREPADPAQVTNGVAEELMPFYTQAVDWKPCENGLECADIDVPLDYADAGGEKIKIAAIRSDAGGSAQGSILVNPGGPGASGYDLLRDGLQTMFSERLRSDYDLVGFDPRGVQRSAPVTCQTDAERDQARETDYNRDSDADIERAIEDAAKLAAKCAEKTGPVLGQVDTVSAAKDMDILRAVVGDEKLNYLGFSYGTFLGATYAGLFPERTGRMVLDGALDPALSNEQVTLGQAAAFEDAIHAYTAYCLDNAGCPMSGSVDTAVGQLRDLIRSVEESPLTAPDGRLVPVGTFVSGLLVPLYDDASWPVLTQALTTAFRGDPSSMLLLADAGAGRDQDGHYTNNTTDAFMAINCLDYPMVTDLAGMRQDAKELEQASPTIGRYLAFGGANCRDWPYEPTGERAPIHAEGAAPILVVGTTGDPATPYEWSESMAAQLQSATLLTYEGEGHTAYGRGNTCIREAVDGYFADGTLPADGTVCS</sequence>
<dbReference type="Pfam" id="PF00561">
    <property type="entry name" value="Abhydrolase_1"/>
    <property type="match status" value="1"/>
</dbReference>
<dbReference type="PANTHER" id="PTHR43248">
    <property type="entry name" value="2-SUCCINYL-6-HYDROXY-2,4-CYCLOHEXADIENE-1-CARBOXYLATE SYNTHASE"/>
    <property type="match status" value="1"/>
</dbReference>
<feature type="domain" description="AB hydrolase-1" evidence="5">
    <location>
        <begin position="110"/>
        <end position="298"/>
    </location>
</feature>
<evidence type="ECO:0000256" key="2">
    <source>
        <dbReference type="ARBA" id="ARBA00022729"/>
    </source>
</evidence>
<evidence type="ECO:0000256" key="3">
    <source>
        <dbReference type="ARBA" id="ARBA00022801"/>
    </source>
</evidence>
<evidence type="ECO:0000313" key="7">
    <source>
        <dbReference type="EMBL" id="UNK45429.1"/>
    </source>
</evidence>
<dbReference type="RefSeq" id="WP_241913647.1">
    <property type="nucleotide sequence ID" value="NZ_CP093326.1"/>
</dbReference>
<keyword evidence="3 7" id="KW-0378">Hydrolase</keyword>
<comment type="similarity">
    <text evidence="1">Belongs to the peptidase S33 family.</text>
</comment>
<keyword evidence="8" id="KW-1185">Reference proteome</keyword>
<dbReference type="EMBL" id="CP093326">
    <property type="protein sequence ID" value="UNK45429.1"/>
    <property type="molecule type" value="Genomic_DNA"/>
</dbReference>
<evidence type="ECO:0000256" key="4">
    <source>
        <dbReference type="SAM" id="MobiDB-lite"/>
    </source>
</evidence>
<gene>
    <name evidence="7" type="ORF">MNQ99_16125</name>
</gene>
<dbReference type="Pfam" id="PF08386">
    <property type="entry name" value="Abhydrolase_4"/>
    <property type="match status" value="1"/>
</dbReference>
<dbReference type="PANTHER" id="PTHR43248:SF29">
    <property type="entry name" value="TRIPEPTIDYL AMINOPEPTIDASE"/>
    <property type="match status" value="1"/>
</dbReference>
<feature type="domain" description="Peptidase S33 tripeptidyl aminopeptidase-like C-terminal" evidence="6">
    <location>
        <begin position="416"/>
        <end position="517"/>
    </location>
</feature>
<dbReference type="Gene3D" id="3.40.50.1820">
    <property type="entry name" value="alpha/beta hydrolase"/>
    <property type="match status" value="1"/>
</dbReference>
<proteinExistence type="inferred from homology"/>
<dbReference type="PROSITE" id="PS51257">
    <property type="entry name" value="PROKAR_LIPOPROTEIN"/>
    <property type="match status" value="1"/>
</dbReference>
<dbReference type="GO" id="GO:0016787">
    <property type="term" value="F:hydrolase activity"/>
    <property type="evidence" value="ECO:0007669"/>
    <property type="project" value="UniProtKB-KW"/>
</dbReference>
<name>A0ABY3W597_9MICC</name>
<dbReference type="InterPro" id="IPR051601">
    <property type="entry name" value="Serine_prot/Carboxylest_S33"/>
</dbReference>
<evidence type="ECO:0000256" key="1">
    <source>
        <dbReference type="ARBA" id="ARBA00010088"/>
    </source>
</evidence>
<dbReference type="SUPFAM" id="SSF53474">
    <property type="entry name" value="alpha/beta-Hydrolases"/>
    <property type="match status" value="1"/>
</dbReference>
<dbReference type="InterPro" id="IPR013595">
    <property type="entry name" value="Pept_S33_TAP-like_C"/>
</dbReference>
<feature type="compositionally biased region" description="Basic and acidic residues" evidence="4">
    <location>
        <begin position="162"/>
        <end position="176"/>
    </location>
</feature>
<organism evidence="7 8">
    <name type="scientific">Arthrobacter sulfonylureivorans</name>
    <dbReference type="NCBI Taxonomy" id="2486855"/>
    <lineage>
        <taxon>Bacteria</taxon>
        <taxon>Bacillati</taxon>
        <taxon>Actinomycetota</taxon>
        <taxon>Actinomycetes</taxon>
        <taxon>Micrococcales</taxon>
        <taxon>Micrococcaceae</taxon>
        <taxon>Arthrobacter</taxon>
    </lineage>
</organism>
<dbReference type="Proteomes" id="UP000829069">
    <property type="component" value="Chromosome"/>
</dbReference>
<dbReference type="InterPro" id="IPR000073">
    <property type="entry name" value="AB_hydrolase_1"/>
</dbReference>
<feature type="region of interest" description="Disordered" evidence="4">
    <location>
        <begin position="154"/>
        <end position="176"/>
    </location>
</feature>
<dbReference type="InterPro" id="IPR029058">
    <property type="entry name" value="AB_hydrolase_fold"/>
</dbReference>
<keyword evidence="2" id="KW-0732">Signal</keyword>
<accession>A0ABY3W597</accession>
<evidence type="ECO:0000259" key="6">
    <source>
        <dbReference type="Pfam" id="PF08386"/>
    </source>
</evidence>
<protein>
    <submittedName>
        <fullName evidence="7">Alpha/beta hydrolase</fullName>
    </submittedName>
</protein>
<evidence type="ECO:0000259" key="5">
    <source>
        <dbReference type="Pfam" id="PF00561"/>
    </source>
</evidence>